<organism evidence="9 10">
    <name type="scientific">Croceibacter atlanticus (strain ATCC BAA-628 / JCM 21780 / CIP 108009 / IAM 15332 / KCTC 12090 / HTCC2559)</name>
    <dbReference type="NCBI Taxonomy" id="216432"/>
    <lineage>
        <taxon>Bacteria</taxon>
        <taxon>Pseudomonadati</taxon>
        <taxon>Bacteroidota</taxon>
        <taxon>Flavobacteriia</taxon>
        <taxon>Flavobacteriales</taxon>
        <taxon>Flavobacteriaceae</taxon>
        <taxon>Croceibacter</taxon>
    </lineage>
</organism>
<dbReference type="InterPro" id="IPR051309">
    <property type="entry name" value="ABCF_ATPase"/>
</dbReference>
<dbReference type="Proteomes" id="UP000002297">
    <property type="component" value="Chromosome"/>
</dbReference>
<accession>A3U5B5</accession>
<dbReference type="FunFam" id="3.40.50.300:FF:000011">
    <property type="entry name" value="Putative ABC transporter ATP-binding component"/>
    <property type="match status" value="1"/>
</dbReference>
<sequence length="643" mass="74161">MLNIHELSISFQGEFLFEDITFRLNAGDRVGLVGKNGAGKSTMLKILSKDLEPDTGQIAIEKDISIGFLRQDIDFVEGRTVLEEAYQAFEEIKRLEKQIDDINTQLAERTDYESQGYEQLMIDLNDIQHQYEIIGGYNYQGDTERILQGLGFKREDFNKKTDTFSGGWRMRIELAKLLLQNHDIMLLDEPTNHLDIESILWFESFLKQFSGVAVVVSHDKMFLDNVTNRTIEISLGKIYDYNTYYSKYLVQRKELREQQLATQKNQQKQIEHTEKLIEKFRAKASKATMAQSLIKKLDKVERIEVDEDDNSVMTVSFPVSVRPGKVVIEAEGISKSYGDKQVLKNIDLLVERESKIAFVGQNGQGKTTLAKIIVDEISHQGHLKLGHNVQIGYFAQNQADYLDGTKTVLQTMEDAANEKNRTKVRDILGSFLFRGEEVDKYVRVLSGGERNRLALAKMLLSPFNVLVMDEPTNHLDIKSKNVLKDALENFEGTLLLVSHDRDFLQGLTSSIYEFKDHRIKEYLGDIDYYLSERKVEDMRAVEKRDKQPTASKNTDDTTASQDNKQSYEDQKKVKSLSNRLSKVEKNINQLEKEIKAIDLELELNYDKTIAQDNFFDNYQAKKKKLTTYMQDWETIQLELEQFS</sequence>
<dbReference type="Pfam" id="PF00005">
    <property type="entry name" value="ABC_tran"/>
    <property type="match status" value="2"/>
</dbReference>
<evidence type="ECO:0000256" key="6">
    <source>
        <dbReference type="SAM" id="Coils"/>
    </source>
</evidence>
<dbReference type="InterPro" id="IPR017871">
    <property type="entry name" value="ABC_transporter-like_CS"/>
</dbReference>
<dbReference type="AlphaFoldDB" id="A3U5B5"/>
<dbReference type="PANTHER" id="PTHR42855:SF2">
    <property type="entry name" value="DRUG RESISTANCE ABC TRANSPORTER,ATP-BINDING PROTEIN"/>
    <property type="match status" value="1"/>
</dbReference>
<dbReference type="GO" id="GO:0005524">
    <property type="term" value="F:ATP binding"/>
    <property type="evidence" value="ECO:0007669"/>
    <property type="project" value="UniProtKB-KW"/>
</dbReference>
<dbReference type="KEGG" id="cat:CA2559_01715"/>
<feature type="coiled-coil region" evidence="6">
    <location>
        <begin position="573"/>
        <end position="607"/>
    </location>
</feature>
<evidence type="ECO:0000313" key="9">
    <source>
        <dbReference type="EMBL" id="EAP87432.1"/>
    </source>
</evidence>
<protein>
    <recommendedName>
        <fullName evidence="5">Probable ATP-binding protein YbiT</fullName>
    </recommendedName>
</protein>
<evidence type="ECO:0000256" key="3">
    <source>
        <dbReference type="ARBA" id="ARBA00022840"/>
    </source>
</evidence>
<dbReference type="FunFam" id="3.40.50.300:FF:000070">
    <property type="entry name" value="Putative ABC transporter ATP-binding component"/>
    <property type="match status" value="1"/>
</dbReference>
<evidence type="ECO:0000256" key="4">
    <source>
        <dbReference type="ARBA" id="ARBA00061551"/>
    </source>
</evidence>
<dbReference type="eggNOG" id="COG0488">
    <property type="taxonomic scope" value="Bacteria"/>
</dbReference>
<evidence type="ECO:0000256" key="1">
    <source>
        <dbReference type="ARBA" id="ARBA00022737"/>
    </source>
</evidence>
<dbReference type="SUPFAM" id="SSF52540">
    <property type="entry name" value="P-loop containing nucleoside triphosphate hydrolases"/>
    <property type="match status" value="2"/>
</dbReference>
<dbReference type="PROSITE" id="PS00211">
    <property type="entry name" value="ABC_TRANSPORTER_1"/>
    <property type="match status" value="2"/>
</dbReference>
<dbReference type="InterPro" id="IPR027417">
    <property type="entry name" value="P-loop_NTPase"/>
</dbReference>
<dbReference type="GeneID" id="89452142"/>
<dbReference type="CDD" id="cd03221">
    <property type="entry name" value="ABCF_EF-3"/>
    <property type="match status" value="2"/>
</dbReference>
<keyword evidence="10" id="KW-1185">Reference proteome</keyword>
<feature type="domain" description="ABC transporter" evidence="8">
    <location>
        <begin position="2"/>
        <end position="260"/>
    </location>
</feature>
<feature type="compositionally biased region" description="Polar residues" evidence="7">
    <location>
        <begin position="548"/>
        <end position="564"/>
    </location>
</feature>
<evidence type="ECO:0000256" key="7">
    <source>
        <dbReference type="SAM" id="MobiDB-lite"/>
    </source>
</evidence>
<dbReference type="RefSeq" id="WP_013186110.1">
    <property type="nucleotide sequence ID" value="NC_014230.1"/>
</dbReference>
<dbReference type="PROSITE" id="PS50893">
    <property type="entry name" value="ABC_TRANSPORTER_2"/>
    <property type="match status" value="2"/>
</dbReference>
<feature type="coiled-coil region" evidence="6">
    <location>
        <begin position="85"/>
        <end position="112"/>
    </location>
</feature>
<dbReference type="Pfam" id="PF12848">
    <property type="entry name" value="ABC_tran_Xtn"/>
    <property type="match status" value="1"/>
</dbReference>
<dbReference type="EMBL" id="CP002046">
    <property type="protein sequence ID" value="EAP87432.1"/>
    <property type="molecule type" value="Genomic_DNA"/>
</dbReference>
<evidence type="ECO:0000256" key="5">
    <source>
        <dbReference type="ARBA" id="ARBA00074044"/>
    </source>
</evidence>
<dbReference type="InterPro" id="IPR032781">
    <property type="entry name" value="ABC_tran_Xtn"/>
</dbReference>
<dbReference type="PANTHER" id="PTHR42855">
    <property type="entry name" value="ABC TRANSPORTER ATP-BINDING SUBUNIT"/>
    <property type="match status" value="1"/>
</dbReference>
<dbReference type="OrthoDB" id="1521973at2"/>
<dbReference type="HOGENOM" id="CLU_000604_36_0_10"/>
<dbReference type="GO" id="GO:0016887">
    <property type="term" value="F:ATP hydrolysis activity"/>
    <property type="evidence" value="ECO:0007669"/>
    <property type="project" value="InterPro"/>
</dbReference>
<dbReference type="Gene3D" id="3.40.50.300">
    <property type="entry name" value="P-loop containing nucleotide triphosphate hydrolases"/>
    <property type="match status" value="2"/>
</dbReference>
<feature type="region of interest" description="Disordered" evidence="7">
    <location>
        <begin position="539"/>
        <end position="573"/>
    </location>
</feature>
<evidence type="ECO:0000313" key="10">
    <source>
        <dbReference type="Proteomes" id="UP000002297"/>
    </source>
</evidence>
<gene>
    <name evidence="9" type="ordered locus">CA2559_01715</name>
</gene>
<evidence type="ECO:0000256" key="2">
    <source>
        <dbReference type="ARBA" id="ARBA00022741"/>
    </source>
</evidence>
<dbReference type="STRING" id="216432.CA2559_01715"/>
<keyword evidence="3 9" id="KW-0067">ATP-binding</keyword>
<keyword evidence="2" id="KW-0547">Nucleotide-binding</keyword>
<name>A3U5B5_CROAH</name>
<dbReference type="InterPro" id="IPR003593">
    <property type="entry name" value="AAA+_ATPase"/>
</dbReference>
<reference evidence="9 10" key="1">
    <citation type="journal article" date="2010" name="J. Bacteriol.">
        <title>The complete genome sequence of Croceibacter atlanticus HTCC2559T.</title>
        <authorList>
            <person name="Oh H.M."/>
            <person name="Kang I."/>
            <person name="Ferriera S."/>
            <person name="Giovannoni S.J."/>
            <person name="Cho J.C."/>
        </authorList>
    </citation>
    <scope>NUCLEOTIDE SEQUENCE [LARGE SCALE GENOMIC DNA]</scope>
    <source>
        <strain evidence="10">ATCC BAA-628 / HTCC2559 / KCTC 12090</strain>
    </source>
</reference>
<keyword evidence="6" id="KW-0175">Coiled coil</keyword>
<feature type="domain" description="ABC transporter" evidence="8">
    <location>
        <begin position="328"/>
        <end position="548"/>
    </location>
</feature>
<comment type="similarity">
    <text evidence="4">Belongs to the ABC transporter superfamily. ABCF family. YbiT subfamily.</text>
</comment>
<proteinExistence type="inferred from homology"/>
<keyword evidence="1" id="KW-0677">Repeat</keyword>
<dbReference type="SMART" id="SM00382">
    <property type="entry name" value="AAA"/>
    <property type="match status" value="2"/>
</dbReference>
<evidence type="ECO:0000259" key="8">
    <source>
        <dbReference type="PROSITE" id="PS50893"/>
    </source>
</evidence>
<dbReference type="InterPro" id="IPR003439">
    <property type="entry name" value="ABC_transporter-like_ATP-bd"/>
</dbReference>